<comment type="caution">
    <text evidence="2">The sequence shown here is derived from an EMBL/GenBank/DDBJ whole genome shotgun (WGS) entry which is preliminary data.</text>
</comment>
<evidence type="ECO:0000313" key="3">
    <source>
        <dbReference type="Proteomes" id="UP001190700"/>
    </source>
</evidence>
<feature type="region of interest" description="Disordered" evidence="1">
    <location>
        <begin position="139"/>
        <end position="173"/>
    </location>
</feature>
<organism evidence="2 3">
    <name type="scientific">Cymbomonas tetramitiformis</name>
    <dbReference type="NCBI Taxonomy" id="36881"/>
    <lineage>
        <taxon>Eukaryota</taxon>
        <taxon>Viridiplantae</taxon>
        <taxon>Chlorophyta</taxon>
        <taxon>Pyramimonadophyceae</taxon>
        <taxon>Pyramimonadales</taxon>
        <taxon>Pyramimonadaceae</taxon>
        <taxon>Cymbomonas</taxon>
    </lineage>
</organism>
<name>A0AAE0FAA2_9CHLO</name>
<dbReference type="AlphaFoldDB" id="A0AAE0FAA2"/>
<dbReference type="Proteomes" id="UP001190700">
    <property type="component" value="Unassembled WGS sequence"/>
</dbReference>
<dbReference type="EMBL" id="LGRX02022083">
    <property type="protein sequence ID" value="KAK3255969.1"/>
    <property type="molecule type" value="Genomic_DNA"/>
</dbReference>
<sequence length="173" mass="19376">MEAMQGMAQEDVLASNAFDYVASTSSSHPRPPTQAQFAEQVLQRQHVQMQHLHHQQQQLDNWLQRQELQQQREMDHGQVYQQQLDQRVAHHQSTGTATLQQIFDLVTSATKGSKEPAPPTAKYSYTKCAPGIYTGNRHGCQQTPTSVPNSICSPIPDGQAPTKRAGGTWQRCQ</sequence>
<evidence type="ECO:0000313" key="2">
    <source>
        <dbReference type="EMBL" id="KAK3255969.1"/>
    </source>
</evidence>
<protein>
    <submittedName>
        <fullName evidence="2">Uncharacterized protein</fullName>
    </submittedName>
</protein>
<gene>
    <name evidence="2" type="ORF">CYMTET_34874</name>
</gene>
<proteinExistence type="predicted"/>
<reference evidence="2 3" key="1">
    <citation type="journal article" date="2015" name="Genome Biol. Evol.">
        <title>Comparative Genomics of a Bacterivorous Green Alga Reveals Evolutionary Causalities and Consequences of Phago-Mixotrophic Mode of Nutrition.</title>
        <authorList>
            <person name="Burns J.A."/>
            <person name="Paasch A."/>
            <person name="Narechania A."/>
            <person name="Kim E."/>
        </authorList>
    </citation>
    <scope>NUCLEOTIDE SEQUENCE [LARGE SCALE GENOMIC DNA]</scope>
    <source>
        <strain evidence="2 3">PLY_AMNH</strain>
    </source>
</reference>
<evidence type="ECO:0000256" key="1">
    <source>
        <dbReference type="SAM" id="MobiDB-lite"/>
    </source>
</evidence>
<feature type="compositionally biased region" description="Polar residues" evidence="1">
    <location>
        <begin position="139"/>
        <end position="152"/>
    </location>
</feature>
<accession>A0AAE0FAA2</accession>
<keyword evidence="3" id="KW-1185">Reference proteome</keyword>